<evidence type="ECO:0000256" key="8">
    <source>
        <dbReference type="ARBA" id="ARBA00023274"/>
    </source>
</evidence>
<dbReference type="GO" id="GO:0006614">
    <property type="term" value="P:SRP-dependent cotranslational protein targeting to membrane"/>
    <property type="evidence" value="ECO:0007669"/>
    <property type="project" value="UniProtKB-UniRule"/>
</dbReference>
<keyword evidence="5 9" id="KW-0963">Cytoplasm</keyword>
<dbReference type="SUPFAM" id="SSF48452">
    <property type="entry name" value="TPR-like"/>
    <property type="match status" value="2"/>
</dbReference>
<keyword evidence="7 9" id="KW-0733">Signal recognition particle</keyword>
<dbReference type="GO" id="GO:0008312">
    <property type="term" value="F:7S RNA binding"/>
    <property type="evidence" value="ECO:0007669"/>
    <property type="project" value="InterPro"/>
</dbReference>
<dbReference type="AlphaFoldDB" id="A0AAW1RGA3"/>
<evidence type="ECO:0000313" key="13">
    <source>
        <dbReference type="Proteomes" id="UP001445335"/>
    </source>
</evidence>
<organism evidence="12 13">
    <name type="scientific">Elliptochloris bilobata</name>
    <dbReference type="NCBI Taxonomy" id="381761"/>
    <lineage>
        <taxon>Eukaryota</taxon>
        <taxon>Viridiplantae</taxon>
        <taxon>Chlorophyta</taxon>
        <taxon>core chlorophytes</taxon>
        <taxon>Trebouxiophyceae</taxon>
        <taxon>Trebouxiophyceae incertae sedis</taxon>
        <taxon>Elliptochloris clade</taxon>
        <taxon>Elliptochloris</taxon>
    </lineage>
</organism>
<feature type="compositionally biased region" description="Basic residues" evidence="10">
    <location>
        <begin position="582"/>
        <end position="592"/>
    </location>
</feature>
<evidence type="ECO:0000259" key="11">
    <source>
        <dbReference type="Pfam" id="PF08492"/>
    </source>
</evidence>
<evidence type="ECO:0000313" key="12">
    <source>
        <dbReference type="EMBL" id="KAK9832822.1"/>
    </source>
</evidence>
<keyword evidence="8 9" id="KW-0687">Ribonucleoprotein</keyword>
<dbReference type="Proteomes" id="UP001445335">
    <property type="component" value="Unassembled WGS sequence"/>
</dbReference>
<feature type="compositionally biased region" description="Basic and acidic residues" evidence="10">
    <location>
        <begin position="642"/>
        <end position="654"/>
    </location>
</feature>
<keyword evidence="6" id="KW-0256">Endoplasmic reticulum</keyword>
<dbReference type="Gene3D" id="1.25.40.10">
    <property type="entry name" value="Tetratricopeptide repeat domain"/>
    <property type="match status" value="1"/>
</dbReference>
<dbReference type="PANTHER" id="PTHR14094">
    <property type="entry name" value="SIGNAL RECOGNITION PARTICLE 72"/>
    <property type="match status" value="1"/>
</dbReference>
<dbReference type="InterPro" id="IPR031545">
    <property type="entry name" value="SRP72_TPR-like"/>
</dbReference>
<evidence type="ECO:0000256" key="10">
    <source>
        <dbReference type="SAM" id="MobiDB-lite"/>
    </source>
</evidence>
<dbReference type="Pfam" id="PF08492">
    <property type="entry name" value="SRP72"/>
    <property type="match status" value="1"/>
</dbReference>
<evidence type="ECO:0000256" key="6">
    <source>
        <dbReference type="ARBA" id="ARBA00022824"/>
    </source>
</evidence>
<dbReference type="GO" id="GO:0005786">
    <property type="term" value="C:signal recognition particle, endoplasmic reticulum targeting"/>
    <property type="evidence" value="ECO:0007669"/>
    <property type="project" value="UniProtKB-UniRule"/>
</dbReference>
<evidence type="ECO:0000256" key="7">
    <source>
        <dbReference type="ARBA" id="ARBA00023135"/>
    </source>
</evidence>
<comment type="similarity">
    <text evidence="3 9">Belongs to the SRP72 family.</text>
</comment>
<evidence type="ECO:0000256" key="9">
    <source>
        <dbReference type="PIRNR" id="PIRNR038922"/>
    </source>
</evidence>
<protein>
    <recommendedName>
        <fullName evidence="4 9">Signal recognition particle subunit SRP72</fullName>
    </recommendedName>
</protein>
<keyword evidence="13" id="KW-1185">Reference proteome</keyword>
<evidence type="ECO:0000256" key="3">
    <source>
        <dbReference type="ARBA" id="ARBA00007676"/>
    </source>
</evidence>
<proteinExistence type="inferred from homology"/>
<dbReference type="PANTHER" id="PTHR14094:SF9">
    <property type="entry name" value="SIGNAL RECOGNITION PARTICLE SUBUNIT SRP72"/>
    <property type="match status" value="1"/>
</dbReference>
<dbReference type="PIRSF" id="PIRSF038922">
    <property type="entry name" value="SRP72"/>
    <property type="match status" value="1"/>
</dbReference>
<comment type="subcellular location">
    <subcellularLocation>
        <location evidence="2 9">Cytoplasm</location>
    </subcellularLocation>
    <subcellularLocation>
        <location evidence="1">Endoplasmic reticulum</location>
    </subcellularLocation>
</comment>
<reference evidence="12 13" key="1">
    <citation type="journal article" date="2024" name="Nat. Commun.">
        <title>Phylogenomics reveals the evolutionary origins of lichenization in chlorophyte algae.</title>
        <authorList>
            <person name="Puginier C."/>
            <person name="Libourel C."/>
            <person name="Otte J."/>
            <person name="Skaloud P."/>
            <person name="Haon M."/>
            <person name="Grisel S."/>
            <person name="Petersen M."/>
            <person name="Berrin J.G."/>
            <person name="Delaux P.M."/>
            <person name="Dal Grande F."/>
            <person name="Keller J."/>
        </authorList>
    </citation>
    <scope>NUCLEOTIDE SEQUENCE [LARGE SCALE GENOMIC DNA]</scope>
    <source>
        <strain evidence="12 13">SAG 245.80</strain>
    </source>
</reference>
<evidence type="ECO:0000256" key="1">
    <source>
        <dbReference type="ARBA" id="ARBA00004240"/>
    </source>
</evidence>
<evidence type="ECO:0000256" key="4">
    <source>
        <dbReference type="ARBA" id="ARBA00018350"/>
    </source>
</evidence>
<comment type="caution">
    <text evidence="12">The sequence shown here is derived from an EMBL/GenBank/DDBJ whole genome shotgun (WGS) entry which is preliminary data.</text>
</comment>
<feature type="domain" description="Signal recognition particle SRP72 subunit RNA-binding" evidence="11">
    <location>
        <begin position="580"/>
        <end position="620"/>
    </location>
</feature>
<dbReference type="Pfam" id="PF17004">
    <property type="entry name" value="SRP_TPR_like"/>
    <property type="match status" value="1"/>
</dbReference>
<feature type="compositionally biased region" description="Basic and acidic residues" evidence="10">
    <location>
        <begin position="606"/>
        <end position="618"/>
    </location>
</feature>
<dbReference type="InterPro" id="IPR011990">
    <property type="entry name" value="TPR-like_helical_dom_sf"/>
</dbReference>
<sequence length="682" mass="70622">MEEPEPAMALETLFSRLDANVKGGQHKKSLKTVDEILRLAPDDMDALRAKLVLLIEVSRFDEALALLDNAALAELAPYEKAYCLYRSARFAEGLAALGAVPEERAVAQLQLEAQLNFRMGRYAEAISAYSELFQKHKLATLELRANVLAAYVAGGRAREVPAVMAAMKFSARDSFEIAFNAACALLGAGDAPAAEEQLLLAQRLGREALLEEELSEEQVEAELAPLAVQLGYAAGLQGRRAEALAAYDAVREARTDDEVTAAVAANNWVAERAAEADEAAPRKVFAELSKRLEPLLDKGAEARLAPALEARMSDAQKGALLSNAALLLLASGRTTSARELAAGLTARFPYADAAALVQAAIAVRDGDAQHADDALAAAVAAGGAGALPAGLLRAQLALASGDAARALAALEGAAAGAGLADWPAVLATRVELHERLGDAAGARALVQAALGALQGPAASAGRAAVAGGAAGKGVAWLLERLAQLQLQAGEVDGAFESYQALRAAAPSAPAAAALLGALAKAAVAAGADAAGALRKELPPAPALPSAQVDALEAAAFGSGAMRRRNADAAAVRPEGDGGATREKRKRKRKVRLPKGFDPANPGPPPDPERWLPKWQRSDFKRKKKRGAPAASKELKGSQGAGRVDESLDHTHTDVIDAGASEGGPTRPGPRGVGGNRKKKGRR</sequence>
<dbReference type="GO" id="GO:0005783">
    <property type="term" value="C:endoplasmic reticulum"/>
    <property type="evidence" value="ECO:0007669"/>
    <property type="project" value="UniProtKB-SubCell"/>
</dbReference>
<name>A0AAW1RGA3_9CHLO</name>
<gene>
    <name evidence="12" type="ORF">WJX81_004606</name>
</gene>
<accession>A0AAW1RGA3</accession>
<evidence type="ECO:0000256" key="2">
    <source>
        <dbReference type="ARBA" id="ARBA00004496"/>
    </source>
</evidence>
<dbReference type="InterPro" id="IPR026270">
    <property type="entry name" value="SRP72"/>
</dbReference>
<evidence type="ECO:0000256" key="5">
    <source>
        <dbReference type="ARBA" id="ARBA00022490"/>
    </source>
</evidence>
<dbReference type="InterPro" id="IPR013699">
    <property type="entry name" value="Signal_recog_part_SRP72_RNA-bd"/>
</dbReference>
<comment type="function">
    <text evidence="9">Component of the signal recognition particle (SRP) complex, a ribonucleoprotein complex that mediates the cotranslational targeting of secretory and membrane proteins to the endoplasmic reticulum (ER).</text>
</comment>
<dbReference type="EMBL" id="JALJOU010000038">
    <property type="protein sequence ID" value="KAK9832822.1"/>
    <property type="molecule type" value="Genomic_DNA"/>
</dbReference>
<feature type="region of interest" description="Disordered" evidence="10">
    <location>
        <begin position="562"/>
        <end position="682"/>
    </location>
</feature>
<dbReference type="GO" id="GO:0043022">
    <property type="term" value="F:ribosome binding"/>
    <property type="evidence" value="ECO:0007669"/>
    <property type="project" value="TreeGrafter"/>
</dbReference>